<evidence type="ECO:0000313" key="3">
    <source>
        <dbReference type="Proteomes" id="UP001054902"/>
    </source>
</evidence>
<feature type="compositionally biased region" description="Low complexity" evidence="1">
    <location>
        <begin position="788"/>
        <end position="802"/>
    </location>
</feature>
<feature type="region of interest" description="Disordered" evidence="1">
    <location>
        <begin position="1"/>
        <end position="161"/>
    </location>
</feature>
<protein>
    <submittedName>
        <fullName evidence="2">Uncharacterized protein</fullName>
    </submittedName>
</protein>
<feature type="compositionally biased region" description="Polar residues" evidence="1">
    <location>
        <begin position="692"/>
        <end position="716"/>
    </location>
</feature>
<feature type="compositionally biased region" description="Polar residues" evidence="1">
    <location>
        <begin position="672"/>
        <end position="685"/>
    </location>
</feature>
<keyword evidence="3" id="KW-1185">Reference proteome</keyword>
<accession>A0AAD3CJX0</accession>
<organism evidence="2 3">
    <name type="scientific">Chaetoceros tenuissimus</name>
    <dbReference type="NCBI Taxonomy" id="426638"/>
    <lineage>
        <taxon>Eukaryota</taxon>
        <taxon>Sar</taxon>
        <taxon>Stramenopiles</taxon>
        <taxon>Ochrophyta</taxon>
        <taxon>Bacillariophyta</taxon>
        <taxon>Coscinodiscophyceae</taxon>
        <taxon>Chaetocerotophycidae</taxon>
        <taxon>Chaetocerotales</taxon>
        <taxon>Chaetocerotaceae</taxon>
        <taxon>Chaetoceros</taxon>
    </lineage>
</organism>
<proteinExistence type="predicted"/>
<sequence length="982" mass="109411">MGNEYSSPRRDDDETIMSGYTEDTRDQRSSSRKKRDNFQSPNFIDAICGRMVFDDDDDDAYKRKASRSGSRRSSRSYDSDDDTLDDSRDRRSKRGSRDSSRGKNSSRSLEDASVESFGDNHAKNGPSRDSMDNGSFDGSAMQDGNSSPANAPSPPNHANSKPLASAFAKRCYFTKAGIGPLTQHYEGITLTGNTVLMLASAMKLKGCPTICDEDLRRVEQTYPNQFSRLPDELLLSSGWRRISKHCHFSGKPIPDGVAFFHSKERLHPQTGGYYFLLASSLGMERPDEVEPLTIDMLILLQTDYPGTCEQAPPLLLEDPTQWTLVTRFCFFSGGPINADEDVYYEADFDGNPIYMLAFLSPNLTPEELYRLNDITGENALKSVAAVEEVDEVYNLSERDFDDLKLYHLGPCRALPSYILTPEAWKKVLPTSFIQCREKALARAYEFESHAQEAVAAAGKLVGKGNLTASQKQKILDQTEDDGYVEFNQGQDDRSNMSDEDAYPSPATSPTNKHANRNVPDDESQGYTFSESMADGRSRSPSRSRSASPLRSSSLSPRRNTVDESEPYVQENSEFPEQTGDPVITSHYDDDHPMDEPGFQRDMPSSNYQSFGEGSNENDDDYALSHSRDKSPMVSPSRDRSMRSYSKERSAALSAEYDKKSSMRSFPKERSDTLSPSRNQNTSSRSYSRDRSPTYSKNSSPSASPVRSTTRSNSVSPNRFVREERAPPISPMASRYARNLEVNTQLPKDVDMESDPSPHLDFLSPLSEASGKHATSPARTERQIPQSPYSFKSTASTYSKSSAMKGAQELLKKNREQRLRIMAKRRNTPSKNSEKSFTSTASDSENMEPSPTKQIVSKARGRSVTPVRKATSPPQRLSISPSSRKSPVKMALYKNPSSPRKIAGDVPPPPPLSPTNKLLQPRREPKSYQNDDDAKSVASSIVSAASSGWTDTTDPLERDSRRALILKMAKSRMRSKRDNISKS</sequence>
<feature type="region of interest" description="Disordered" evidence="1">
    <location>
        <begin position="477"/>
        <end position="961"/>
    </location>
</feature>
<feature type="compositionally biased region" description="Basic and acidic residues" evidence="1">
    <location>
        <begin position="586"/>
        <end position="598"/>
    </location>
</feature>
<reference evidence="2 3" key="1">
    <citation type="journal article" date="2021" name="Sci. Rep.">
        <title>The genome of the diatom Chaetoceros tenuissimus carries an ancient integrated fragment of an extant virus.</title>
        <authorList>
            <person name="Hongo Y."/>
            <person name="Kimura K."/>
            <person name="Takaki Y."/>
            <person name="Yoshida Y."/>
            <person name="Baba S."/>
            <person name="Kobayashi G."/>
            <person name="Nagasaki K."/>
            <person name="Hano T."/>
            <person name="Tomaru Y."/>
        </authorList>
    </citation>
    <scope>NUCLEOTIDE SEQUENCE [LARGE SCALE GENOMIC DNA]</scope>
    <source>
        <strain evidence="2 3">NIES-3715</strain>
    </source>
</reference>
<feature type="compositionally biased region" description="Polar residues" evidence="1">
    <location>
        <begin position="871"/>
        <end position="884"/>
    </location>
</feature>
<feature type="compositionally biased region" description="Low complexity" evidence="1">
    <location>
        <begin position="538"/>
        <end position="558"/>
    </location>
</feature>
<feature type="compositionally biased region" description="Low complexity" evidence="1">
    <location>
        <begin position="935"/>
        <end position="946"/>
    </location>
</feature>
<evidence type="ECO:0000256" key="1">
    <source>
        <dbReference type="SAM" id="MobiDB-lite"/>
    </source>
</evidence>
<feature type="compositionally biased region" description="Basic and acidic residues" evidence="1">
    <location>
        <begin position="85"/>
        <end position="101"/>
    </location>
</feature>
<feature type="compositionally biased region" description="Basic residues" evidence="1">
    <location>
        <begin position="63"/>
        <end position="74"/>
    </location>
</feature>
<feature type="compositionally biased region" description="Low complexity" evidence="1">
    <location>
        <begin position="145"/>
        <end position="160"/>
    </location>
</feature>
<dbReference type="EMBL" id="BLLK01000022">
    <property type="protein sequence ID" value="GFH46963.1"/>
    <property type="molecule type" value="Genomic_DNA"/>
</dbReference>
<name>A0AAD3CJX0_9STRA</name>
<feature type="compositionally biased region" description="Basic and acidic residues" evidence="1">
    <location>
        <begin position="625"/>
        <end position="671"/>
    </location>
</feature>
<evidence type="ECO:0000313" key="2">
    <source>
        <dbReference type="EMBL" id="GFH46963.1"/>
    </source>
</evidence>
<feature type="compositionally biased region" description="Polar residues" evidence="1">
    <location>
        <begin position="602"/>
        <end position="614"/>
    </location>
</feature>
<dbReference type="Proteomes" id="UP001054902">
    <property type="component" value="Unassembled WGS sequence"/>
</dbReference>
<feature type="compositionally biased region" description="Polar residues" evidence="1">
    <location>
        <begin position="828"/>
        <end position="854"/>
    </location>
</feature>
<gene>
    <name evidence="2" type="ORF">CTEN210_03438</name>
</gene>
<dbReference type="AlphaFoldDB" id="A0AAD3CJX0"/>
<feature type="compositionally biased region" description="Basic and acidic residues" evidence="1">
    <location>
        <begin position="809"/>
        <end position="818"/>
    </location>
</feature>
<comment type="caution">
    <text evidence="2">The sequence shown here is derived from an EMBL/GenBank/DDBJ whole genome shotgun (WGS) entry which is preliminary data.</text>
</comment>